<name>A0A151H175_TOXGO</name>
<sequence length="9" mass="1184">EKWSLKRTH</sequence>
<gene>
    <name evidence="1" type="ORF">TGPRC2_279540B</name>
</gene>
<evidence type="ECO:0000313" key="2">
    <source>
        <dbReference type="Proteomes" id="UP000075225"/>
    </source>
</evidence>
<protein>
    <submittedName>
        <fullName evidence="1">Uncharacterized protein</fullName>
    </submittedName>
</protein>
<dbReference type="VEuPathDB" id="ToxoDB:TGPRC2_279540B"/>
<dbReference type="Proteomes" id="UP000075225">
    <property type="component" value="Unassembled WGS sequence"/>
</dbReference>
<comment type="caution">
    <text evidence="1">The sequence shown here is derived from an EMBL/GenBank/DDBJ whole genome shotgun (WGS) entry which is preliminary data.</text>
</comment>
<evidence type="ECO:0000313" key="1">
    <source>
        <dbReference type="EMBL" id="KYK63121.1"/>
    </source>
</evidence>
<proteinExistence type="predicted"/>
<dbReference type="EMBL" id="AHZP02002752">
    <property type="protein sequence ID" value="KYK63121.1"/>
    <property type="molecule type" value="Genomic_DNA"/>
</dbReference>
<organism evidence="1 2">
    <name type="scientific">Toxoplasma gondii TgCatPRC2</name>
    <dbReference type="NCBI Taxonomy" id="1130821"/>
    <lineage>
        <taxon>Eukaryota</taxon>
        <taxon>Sar</taxon>
        <taxon>Alveolata</taxon>
        <taxon>Apicomplexa</taxon>
        <taxon>Conoidasida</taxon>
        <taxon>Coccidia</taxon>
        <taxon>Eucoccidiorida</taxon>
        <taxon>Eimeriorina</taxon>
        <taxon>Sarcocystidae</taxon>
        <taxon>Toxoplasma</taxon>
    </lineage>
</organism>
<accession>A0A151H175</accession>
<reference evidence="2" key="1">
    <citation type="submission" date="2016-03" db="EMBL/GenBank/DDBJ databases">
        <authorList>
            <person name="Sibley D."/>
            <person name="Venepally P."/>
            <person name="Karamycheva S."/>
            <person name="Hadjithomas M."/>
            <person name="Khan A."/>
            <person name="Brunk B."/>
            <person name="Roos D."/>
            <person name="Caler E."/>
            <person name="Lorenzi H."/>
        </authorList>
    </citation>
    <scope>NUCLEOTIDE SEQUENCE [LARGE SCALE GENOMIC DNA]</scope>
    <source>
        <strain evidence="2">TgCatPRC2</strain>
    </source>
</reference>
<feature type="non-terminal residue" evidence="1">
    <location>
        <position position="1"/>
    </location>
</feature>